<feature type="transmembrane region" description="Helical" evidence="9">
    <location>
        <begin position="516"/>
        <end position="534"/>
    </location>
</feature>
<evidence type="ECO:0000256" key="1">
    <source>
        <dbReference type="ARBA" id="ARBA00012513"/>
    </source>
</evidence>
<keyword evidence="9" id="KW-1133">Transmembrane helix</keyword>
<dbReference type="SMART" id="SM00220">
    <property type="entry name" value="S_TKc"/>
    <property type="match status" value="1"/>
</dbReference>
<feature type="compositionally biased region" description="Gly residues" evidence="8">
    <location>
        <begin position="368"/>
        <end position="394"/>
    </location>
</feature>
<evidence type="ECO:0000313" key="12">
    <source>
        <dbReference type="Proteomes" id="UP001597368"/>
    </source>
</evidence>
<name>A0ABW4SYD9_9ACTN</name>
<keyword evidence="9" id="KW-0472">Membrane</keyword>
<dbReference type="PANTHER" id="PTHR43289:SF6">
    <property type="entry name" value="SERINE_THREONINE-PROTEIN KINASE NEKL-3"/>
    <property type="match status" value="1"/>
</dbReference>
<feature type="compositionally biased region" description="Gly residues" evidence="8">
    <location>
        <begin position="404"/>
        <end position="442"/>
    </location>
</feature>
<evidence type="ECO:0000256" key="7">
    <source>
        <dbReference type="PROSITE-ProRule" id="PRU10141"/>
    </source>
</evidence>
<evidence type="ECO:0000259" key="10">
    <source>
        <dbReference type="PROSITE" id="PS50011"/>
    </source>
</evidence>
<dbReference type="GO" id="GO:0016301">
    <property type="term" value="F:kinase activity"/>
    <property type="evidence" value="ECO:0007669"/>
    <property type="project" value="UniProtKB-KW"/>
</dbReference>
<evidence type="ECO:0000256" key="8">
    <source>
        <dbReference type="SAM" id="MobiDB-lite"/>
    </source>
</evidence>
<keyword evidence="4 7" id="KW-0547">Nucleotide-binding</keyword>
<evidence type="ECO:0000256" key="9">
    <source>
        <dbReference type="SAM" id="Phobius"/>
    </source>
</evidence>
<dbReference type="PROSITE" id="PS00107">
    <property type="entry name" value="PROTEIN_KINASE_ATP"/>
    <property type="match status" value="1"/>
</dbReference>
<feature type="compositionally biased region" description="Low complexity" evidence="8">
    <location>
        <begin position="312"/>
        <end position="342"/>
    </location>
</feature>
<keyword evidence="9" id="KW-0812">Transmembrane</keyword>
<feature type="compositionally biased region" description="Low complexity" evidence="8">
    <location>
        <begin position="463"/>
        <end position="497"/>
    </location>
</feature>
<keyword evidence="2" id="KW-0723">Serine/threonine-protein kinase</keyword>
<feature type="transmembrane region" description="Helical" evidence="9">
    <location>
        <begin position="609"/>
        <end position="627"/>
    </location>
</feature>
<dbReference type="Proteomes" id="UP001597368">
    <property type="component" value="Unassembled WGS sequence"/>
</dbReference>
<evidence type="ECO:0000313" key="11">
    <source>
        <dbReference type="EMBL" id="MFD1933865.1"/>
    </source>
</evidence>
<feature type="transmembrane region" description="Helical" evidence="9">
    <location>
        <begin position="665"/>
        <end position="687"/>
    </location>
</feature>
<dbReference type="Gene3D" id="1.10.510.10">
    <property type="entry name" value="Transferase(Phosphotransferase) domain 1"/>
    <property type="match status" value="1"/>
</dbReference>
<feature type="region of interest" description="Disordered" evidence="8">
    <location>
        <begin position="294"/>
        <end position="503"/>
    </location>
</feature>
<dbReference type="InterPro" id="IPR011009">
    <property type="entry name" value="Kinase-like_dom_sf"/>
</dbReference>
<feature type="transmembrane region" description="Helical" evidence="9">
    <location>
        <begin position="634"/>
        <end position="653"/>
    </location>
</feature>
<feature type="compositionally biased region" description="Low complexity" evidence="8">
    <location>
        <begin position="443"/>
        <end position="456"/>
    </location>
</feature>
<reference evidence="12" key="1">
    <citation type="journal article" date="2019" name="Int. J. Syst. Evol. Microbiol.">
        <title>The Global Catalogue of Microorganisms (GCM) 10K type strain sequencing project: providing services to taxonomists for standard genome sequencing and annotation.</title>
        <authorList>
            <consortium name="The Broad Institute Genomics Platform"/>
            <consortium name="The Broad Institute Genome Sequencing Center for Infectious Disease"/>
            <person name="Wu L."/>
            <person name="Ma J."/>
        </authorList>
    </citation>
    <scope>NUCLEOTIDE SEQUENCE [LARGE SCALE GENOMIC DNA]</scope>
    <source>
        <strain evidence="12">ICMP 6774ER</strain>
    </source>
</reference>
<feature type="binding site" evidence="7">
    <location>
        <position position="43"/>
    </location>
    <ligand>
        <name>ATP</name>
        <dbReference type="ChEBI" id="CHEBI:30616"/>
    </ligand>
</feature>
<gene>
    <name evidence="11" type="ORF">ACFSKW_20595</name>
</gene>
<evidence type="ECO:0000256" key="5">
    <source>
        <dbReference type="ARBA" id="ARBA00022777"/>
    </source>
</evidence>
<sequence length="693" mass="69577">MGEPSEQRLVGGRYLLSDELGRGGMGAVWRAHDQVLDRPVALKQVLVPGWMGEKDRERAFERVLREARAAARLRNPYVITIHDVVMDEGHPWIVMELLPASSLAQVLERTGPLPEQVAADIGVKVLEALRTAHAAGITHRDVKPANVLLLDDGGVVLTDFGIAHVADSPTLTATGMLMGSPAYMAPERLEGAPASEASDLWALGATLYTAVEGVPPYPMDSPVAVLAAILMREPRPMRLAVRLEGVVQGLLRKDPQERLSHESAAAVLSRVATRSQEETRRRAGSRALAALVRDHRADASSGPDPDAPTAPAPAAAPGEPATPGEPDAPAGPAAPAGSDRSAWPAAPPDPGLSAASGQDVGTPEGPGASRGSGLGVGTPEGAGVSRGPGQGVGTPEGPAASRGPGQGVGTPEGPGASRGPGQGAGTPGGPGASAGSGRGVGPVGSSSGVPASAPPGAFGGRSPGRPASSPPGAFETRSSGGAGEAAGAPAEPGPRGAVGSGPPYRPVPAGGRVARLLRLVAVAAACAGVVAYVLPRAATRLGVVLPSIGTGTDLLILFAAFALLAVVVPRPLLPEGGTAATVTRALPFVAFAGYLGGYQTGSGSQMTTAMAYGLLCAWTAVTAVRTWRRSRTAAAVAGAATAGFAALAVMHLWLDLAGASGLTALILPVLSAATAAAWTLATVWGWWAARRTG</sequence>
<feature type="transmembrane region" description="Helical" evidence="9">
    <location>
        <begin position="541"/>
        <end position="568"/>
    </location>
</feature>
<dbReference type="InterPro" id="IPR008271">
    <property type="entry name" value="Ser/Thr_kinase_AS"/>
</dbReference>
<dbReference type="InterPro" id="IPR000719">
    <property type="entry name" value="Prot_kinase_dom"/>
</dbReference>
<dbReference type="SUPFAM" id="SSF56112">
    <property type="entry name" value="Protein kinase-like (PK-like)"/>
    <property type="match status" value="1"/>
</dbReference>
<dbReference type="RefSeq" id="WP_379573904.1">
    <property type="nucleotide sequence ID" value="NZ_JBHUFV010000033.1"/>
</dbReference>
<feature type="domain" description="Protein kinase" evidence="10">
    <location>
        <begin position="14"/>
        <end position="271"/>
    </location>
</feature>
<dbReference type="PROSITE" id="PS00108">
    <property type="entry name" value="PROTEIN_KINASE_ST"/>
    <property type="match status" value="1"/>
</dbReference>
<protein>
    <recommendedName>
        <fullName evidence="1">non-specific serine/threonine protein kinase</fullName>
        <ecNumber evidence="1">2.7.11.1</ecNumber>
    </recommendedName>
</protein>
<dbReference type="PANTHER" id="PTHR43289">
    <property type="entry name" value="MITOGEN-ACTIVATED PROTEIN KINASE KINASE KINASE 20-RELATED"/>
    <property type="match status" value="1"/>
</dbReference>
<keyword evidence="12" id="KW-1185">Reference proteome</keyword>
<comment type="caution">
    <text evidence="11">The sequence shown here is derived from an EMBL/GenBank/DDBJ whole genome shotgun (WGS) entry which is preliminary data.</text>
</comment>
<accession>A0ABW4SYD9</accession>
<dbReference type="CDD" id="cd14014">
    <property type="entry name" value="STKc_PknB_like"/>
    <property type="match status" value="1"/>
</dbReference>
<evidence type="ECO:0000256" key="3">
    <source>
        <dbReference type="ARBA" id="ARBA00022679"/>
    </source>
</evidence>
<keyword evidence="6 7" id="KW-0067">ATP-binding</keyword>
<dbReference type="InterPro" id="IPR017441">
    <property type="entry name" value="Protein_kinase_ATP_BS"/>
</dbReference>
<organism evidence="11 12">
    <name type="scientific">Nonomuraea mangrovi</name>
    <dbReference type="NCBI Taxonomy" id="2316207"/>
    <lineage>
        <taxon>Bacteria</taxon>
        <taxon>Bacillati</taxon>
        <taxon>Actinomycetota</taxon>
        <taxon>Actinomycetes</taxon>
        <taxon>Streptosporangiales</taxon>
        <taxon>Streptosporangiaceae</taxon>
        <taxon>Nonomuraea</taxon>
    </lineage>
</organism>
<keyword evidence="5 11" id="KW-0418">Kinase</keyword>
<dbReference type="Pfam" id="PF00069">
    <property type="entry name" value="Pkinase"/>
    <property type="match status" value="1"/>
</dbReference>
<dbReference type="Gene3D" id="3.30.200.20">
    <property type="entry name" value="Phosphorylase Kinase, domain 1"/>
    <property type="match status" value="1"/>
</dbReference>
<dbReference type="EMBL" id="JBHUFV010000033">
    <property type="protein sequence ID" value="MFD1933865.1"/>
    <property type="molecule type" value="Genomic_DNA"/>
</dbReference>
<evidence type="ECO:0000256" key="2">
    <source>
        <dbReference type="ARBA" id="ARBA00022527"/>
    </source>
</evidence>
<dbReference type="EC" id="2.7.11.1" evidence="1"/>
<proteinExistence type="predicted"/>
<dbReference type="PROSITE" id="PS50011">
    <property type="entry name" value="PROTEIN_KINASE_DOM"/>
    <property type="match status" value="1"/>
</dbReference>
<evidence type="ECO:0000256" key="4">
    <source>
        <dbReference type="ARBA" id="ARBA00022741"/>
    </source>
</evidence>
<keyword evidence="3" id="KW-0808">Transferase</keyword>
<evidence type="ECO:0000256" key="6">
    <source>
        <dbReference type="ARBA" id="ARBA00022840"/>
    </source>
</evidence>